<dbReference type="PRINTS" id="PR00979">
    <property type="entry name" value="TAFAZZIN"/>
</dbReference>
<evidence type="ECO:0000313" key="8">
    <source>
        <dbReference type="Proteomes" id="UP000095280"/>
    </source>
</evidence>
<dbReference type="WBParaSite" id="maker-uti_cns_0003411-snap-gene-0.5-mRNA-1">
    <property type="protein sequence ID" value="maker-uti_cns_0003411-snap-gene-0.5-mRNA-1"/>
    <property type="gene ID" value="maker-uti_cns_0003411-snap-gene-0.5"/>
</dbReference>
<keyword evidence="5" id="KW-0012">Acyltransferase</keyword>
<feature type="transmembrane region" description="Helical" evidence="6">
    <location>
        <begin position="25"/>
        <end position="48"/>
    </location>
</feature>
<name>A0A1I8GWP9_9PLAT</name>
<keyword evidence="6" id="KW-0812">Transmembrane</keyword>
<evidence type="ECO:0000313" key="9">
    <source>
        <dbReference type="WBParaSite" id="maker-uti_cns_0003411-snap-gene-0.5-mRNA-1"/>
    </source>
</evidence>
<evidence type="ECO:0000256" key="6">
    <source>
        <dbReference type="RuleBase" id="RU365062"/>
    </source>
</evidence>
<evidence type="ECO:0000256" key="2">
    <source>
        <dbReference type="ARBA" id="ARBA00022679"/>
    </source>
</evidence>
<keyword evidence="3" id="KW-0443">Lipid metabolism</keyword>
<evidence type="ECO:0000256" key="4">
    <source>
        <dbReference type="ARBA" id="ARBA00023136"/>
    </source>
</evidence>
<proteinExistence type="inferred from homology"/>
<dbReference type="InterPro" id="IPR000872">
    <property type="entry name" value="Tafazzin"/>
</dbReference>
<keyword evidence="8" id="KW-1185">Reference proteome</keyword>
<dbReference type="AlphaFoldDB" id="A0A1I8GWP9"/>
<accession>A0A1I8GWP9</accession>
<dbReference type="PANTHER" id="PTHR12497">
    <property type="entry name" value="TAZ PROTEIN TAFAZZIN"/>
    <property type="match status" value="1"/>
</dbReference>
<dbReference type="SUPFAM" id="SSF69593">
    <property type="entry name" value="Glycerol-3-phosphate (1)-acyltransferase"/>
    <property type="match status" value="1"/>
</dbReference>
<keyword evidence="6" id="KW-1133">Transmembrane helix</keyword>
<evidence type="ECO:0000256" key="5">
    <source>
        <dbReference type="ARBA" id="ARBA00023315"/>
    </source>
</evidence>
<keyword evidence="2" id="KW-0808">Transferase</keyword>
<sequence>MSDKADSSIGKKDDGSSTAGGSGSLVISIVFIIISFVIIVLVFVILTVKRQITRARSRQIMFASAPVPIATGATTGVRQRVGELVNRNRDIQRIPTVFNDCFKQLFEEKVAERASSHYVFRLKAADEFQEMVQHLGQLGFRRGVHQSVDSYLANLKKTTLAEVNIDESLRSLCALHEHCVSNPLPFGHQEYEQFRDLLASLRSLVDERVREQQQRSRAAAAAAAVNRQSESRLSRRLSTASSDNSETNPLIDLGFTNVGFSSGGAAGAGASGTGSAQRGGAIESDPKTGAVQIVGHGVYQESFNFLVSELKRGGRWVNILPQGRVIVGPEKAKETEIRFRWGVGRLIADSEPTPIVLPIWHEGVETINPLADNVFQYFWFGLQALWRGGLPITVNFGEPLDFAPLVQRLKQEGATREAIRIAITDKVQECMMKLRAETIKLHEKRL</sequence>
<dbReference type="Proteomes" id="UP000095280">
    <property type="component" value="Unplaced"/>
</dbReference>
<dbReference type="GO" id="GO:0007007">
    <property type="term" value="P:inner mitochondrial membrane organization"/>
    <property type="evidence" value="ECO:0007669"/>
    <property type="project" value="TreeGrafter"/>
</dbReference>
<dbReference type="GO" id="GO:0035965">
    <property type="term" value="P:cardiolipin acyl-chain remodeling"/>
    <property type="evidence" value="ECO:0007669"/>
    <property type="project" value="TreeGrafter"/>
</dbReference>
<feature type="region of interest" description="Disordered" evidence="7">
    <location>
        <begin position="1"/>
        <end position="20"/>
    </location>
</feature>
<evidence type="ECO:0000256" key="1">
    <source>
        <dbReference type="ARBA" id="ARBA00004170"/>
    </source>
</evidence>
<organism evidence="8 9">
    <name type="scientific">Macrostomum lignano</name>
    <dbReference type="NCBI Taxonomy" id="282301"/>
    <lineage>
        <taxon>Eukaryota</taxon>
        <taxon>Metazoa</taxon>
        <taxon>Spiralia</taxon>
        <taxon>Lophotrochozoa</taxon>
        <taxon>Platyhelminthes</taxon>
        <taxon>Rhabditophora</taxon>
        <taxon>Macrostomorpha</taxon>
        <taxon>Macrostomida</taxon>
        <taxon>Macrostomidae</taxon>
        <taxon>Macrostomum</taxon>
    </lineage>
</organism>
<dbReference type="GO" id="GO:0047184">
    <property type="term" value="F:1-acylglycerophosphocholine O-acyltransferase activity"/>
    <property type="evidence" value="ECO:0007669"/>
    <property type="project" value="TreeGrafter"/>
</dbReference>
<dbReference type="Pfam" id="PF07406">
    <property type="entry name" value="NICE-3"/>
    <property type="match status" value="1"/>
</dbReference>
<dbReference type="PANTHER" id="PTHR12497:SF0">
    <property type="entry name" value="TAFAZZIN"/>
    <property type="match status" value="1"/>
</dbReference>
<evidence type="ECO:0000256" key="7">
    <source>
        <dbReference type="SAM" id="MobiDB-lite"/>
    </source>
</evidence>
<dbReference type="GO" id="GO:0031966">
    <property type="term" value="C:mitochondrial membrane"/>
    <property type="evidence" value="ECO:0007669"/>
    <property type="project" value="TreeGrafter"/>
</dbReference>
<reference evidence="9" key="1">
    <citation type="submission" date="2016-11" db="UniProtKB">
        <authorList>
            <consortium name="WormBaseParasite"/>
        </authorList>
    </citation>
    <scope>IDENTIFICATION</scope>
</reference>
<keyword evidence="4 6" id="KW-0472">Membrane</keyword>
<dbReference type="InterPro" id="IPR010876">
    <property type="entry name" value="C1orf43"/>
</dbReference>
<protein>
    <recommendedName>
        <fullName evidence="6">Tafazzin family protein</fullName>
    </recommendedName>
</protein>
<comment type="similarity">
    <text evidence="6">Belongs to the taffazin family.</text>
</comment>
<comment type="subcellular location">
    <subcellularLocation>
        <location evidence="1">Membrane</location>
        <topology evidence="1">Peripheral membrane protein</topology>
    </subcellularLocation>
</comment>
<evidence type="ECO:0000256" key="3">
    <source>
        <dbReference type="ARBA" id="ARBA00023098"/>
    </source>
</evidence>
<feature type="compositionally biased region" description="Basic and acidic residues" evidence="7">
    <location>
        <begin position="1"/>
        <end position="15"/>
    </location>
</feature>